<organism evidence="2 3">
    <name type="scientific">Aureobasidium pullulans EXF-150</name>
    <dbReference type="NCBI Taxonomy" id="1043002"/>
    <lineage>
        <taxon>Eukaryota</taxon>
        <taxon>Fungi</taxon>
        <taxon>Dikarya</taxon>
        <taxon>Ascomycota</taxon>
        <taxon>Pezizomycotina</taxon>
        <taxon>Dothideomycetes</taxon>
        <taxon>Dothideomycetidae</taxon>
        <taxon>Dothideales</taxon>
        <taxon>Saccotheciaceae</taxon>
        <taxon>Aureobasidium</taxon>
    </lineage>
</organism>
<proteinExistence type="predicted"/>
<name>A0A074XIX7_AURPU</name>
<dbReference type="HOGENOM" id="CLU_1749257_0_0_1"/>
<protein>
    <submittedName>
        <fullName evidence="2">Uncharacterized protein</fullName>
    </submittedName>
</protein>
<feature type="region of interest" description="Disordered" evidence="1">
    <location>
        <begin position="78"/>
        <end position="98"/>
    </location>
</feature>
<accession>A0A074XIX7</accession>
<evidence type="ECO:0000313" key="3">
    <source>
        <dbReference type="Proteomes" id="UP000030706"/>
    </source>
</evidence>
<evidence type="ECO:0000256" key="1">
    <source>
        <dbReference type="SAM" id="MobiDB-lite"/>
    </source>
</evidence>
<dbReference type="Proteomes" id="UP000030706">
    <property type="component" value="Unassembled WGS sequence"/>
</dbReference>
<dbReference type="AlphaFoldDB" id="A0A074XIX7"/>
<dbReference type="EMBL" id="KL584989">
    <property type="protein sequence ID" value="KEQ81987.1"/>
    <property type="molecule type" value="Genomic_DNA"/>
</dbReference>
<dbReference type="RefSeq" id="XP_029758174.1">
    <property type="nucleotide sequence ID" value="XM_029910234.1"/>
</dbReference>
<reference evidence="2 3" key="1">
    <citation type="journal article" date="2014" name="BMC Genomics">
        <title>Genome sequencing of four Aureobasidium pullulans varieties: biotechnological potential, stress tolerance, and description of new species.</title>
        <authorList>
            <person name="Gostin Ar C."/>
            <person name="Ohm R.A."/>
            <person name="Kogej T."/>
            <person name="Sonjak S."/>
            <person name="Turk M."/>
            <person name="Zajc J."/>
            <person name="Zalar P."/>
            <person name="Grube M."/>
            <person name="Sun H."/>
            <person name="Han J."/>
            <person name="Sharma A."/>
            <person name="Chiniquy J."/>
            <person name="Ngan C.Y."/>
            <person name="Lipzen A."/>
            <person name="Barry K."/>
            <person name="Grigoriev I.V."/>
            <person name="Gunde-Cimerman N."/>
        </authorList>
    </citation>
    <scope>NUCLEOTIDE SEQUENCE [LARGE SCALE GENOMIC DNA]</scope>
    <source>
        <strain evidence="2 3">EXF-150</strain>
    </source>
</reference>
<sequence length="149" mass="16919">MFCDNRMPMEVKDDQFEQESGTQDGLRIFRAERVERKPQRKVFPDWNLPEQGEGTRCGGRGLGFGWASFNKSEGAHFQRGPVAAKQPGKSVDSPRRLSAESERNCQLLRPCSAPLYHDPCHLSRLAHIRSHSDTLRSLVLVDPINTHHI</sequence>
<evidence type="ECO:0000313" key="2">
    <source>
        <dbReference type="EMBL" id="KEQ81987.1"/>
    </source>
</evidence>
<dbReference type="GeneID" id="40752540"/>
<keyword evidence="3" id="KW-1185">Reference proteome</keyword>
<gene>
    <name evidence="2" type="ORF">M438DRAFT_66574</name>
</gene>